<dbReference type="GeneID" id="84222058"/>
<dbReference type="PANTHER" id="PTHR43755">
    <property type="match status" value="1"/>
</dbReference>
<dbReference type="OrthoDB" id="38899at2157"/>
<evidence type="ECO:0000313" key="4">
    <source>
        <dbReference type="Proteomes" id="UP000050320"/>
    </source>
</evidence>
<gene>
    <name evidence="3" type="ORF">AOG54_02930</name>
    <name evidence="2" type="ORF">SE19_01125</name>
</gene>
<dbReference type="PANTHER" id="PTHR43755:SF1">
    <property type="entry name" value="FAD-DEPENDENT PYRIDINE NUCLEOTIDE-DISULPHIDE OXIDOREDUCTASE"/>
    <property type="match status" value="1"/>
</dbReference>
<evidence type="ECO:0000313" key="3">
    <source>
        <dbReference type="EMBL" id="KQB35547.1"/>
    </source>
</evidence>
<reference evidence="3 4" key="2">
    <citation type="submission" date="2015-09" db="EMBL/GenBank/DDBJ databases">
        <title>Heavy metals and arsenic resistance mechanisms in polyextremophilic archaea of the family Ferroplasmaceae.</title>
        <authorList>
            <person name="Bulaev A.G."/>
            <person name="Kanygina A.V."/>
        </authorList>
    </citation>
    <scope>NUCLEOTIDE SEQUENCE [LARGE SCALE GENOMIC DNA]</scope>
    <source>
        <strain evidence="3 4">VT</strain>
    </source>
</reference>
<dbReference type="Proteomes" id="UP000050515">
    <property type="component" value="Unassembled WGS sequence"/>
</dbReference>
<dbReference type="InterPro" id="IPR052541">
    <property type="entry name" value="SQRD"/>
</dbReference>
<evidence type="ECO:0000313" key="2">
    <source>
        <dbReference type="EMBL" id="KPV47429.1"/>
    </source>
</evidence>
<dbReference type="InterPro" id="IPR023753">
    <property type="entry name" value="FAD/NAD-binding_dom"/>
</dbReference>
<accession>A0A0N8PQL1</accession>
<keyword evidence="4" id="KW-1185">Reference proteome</keyword>
<proteinExistence type="predicted"/>
<comment type="caution">
    <text evidence="2">The sequence shown here is derived from an EMBL/GenBank/DDBJ whole genome shotgun (WGS) entry which is preliminary data.</text>
</comment>
<evidence type="ECO:0000259" key="1">
    <source>
        <dbReference type="Pfam" id="PF07992"/>
    </source>
</evidence>
<dbReference type="GO" id="GO:0016491">
    <property type="term" value="F:oxidoreductase activity"/>
    <property type="evidence" value="ECO:0007669"/>
    <property type="project" value="InterPro"/>
</dbReference>
<dbReference type="EMBL" id="LKBG01000112">
    <property type="protein sequence ID" value="KQB35547.1"/>
    <property type="molecule type" value="Genomic_DNA"/>
</dbReference>
<dbReference type="Proteomes" id="UP000050320">
    <property type="component" value="Unassembled WGS sequence"/>
</dbReference>
<organism evidence="2 5">
    <name type="scientific">Acidiplasma aeolicum</name>
    <dbReference type="NCBI Taxonomy" id="507754"/>
    <lineage>
        <taxon>Archaea</taxon>
        <taxon>Methanobacteriati</taxon>
        <taxon>Thermoplasmatota</taxon>
        <taxon>Thermoplasmata</taxon>
        <taxon>Thermoplasmatales</taxon>
        <taxon>Ferroplasmaceae</taxon>
        <taxon>Acidiplasma</taxon>
    </lineage>
</organism>
<feature type="domain" description="FAD/NAD(P)-binding" evidence="1">
    <location>
        <begin position="3"/>
        <end position="311"/>
    </location>
</feature>
<reference evidence="2 5" key="1">
    <citation type="submission" date="2015-09" db="EMBL/GenBank/DDBJ databases">
        <title>Draft genome sequence of Acidiplasma aeolicum DSM 18409.</title>
        <authorList>
            <person name="Hemp J."/>
        </authorList>
    </citation>
    <scope>NUCLEOTIDE SEQUENCE [LARGE SCALE GENOMIC DNA]</scope>
    <source>
        <strain evidence="2 5">V</strain>
    </source>
</reference>
<protein>
    <submittedName>
        <fullName evidence="2">Pyridine nucleotide-disulfide oxidoreductase</fullName>
    </submittedName>
</protein>
<evidence type="ECO:0000313" key="5">
    <source>
        <dbReference type="Proteomes" id="UP000050515"/>
    </source>
</evidence>
<dbReference type="Gene3D" id="3.50.50.60">
    <property type="entry name" value="FAD/NAD(P)-binding domain"/>
    <property type="match status" value="2"/>
</dbReference>
<sequence>MTKLLVLGGRFAGLTAAYTAKRLLGDKIDVTLINNTPYAAFRPGMPHVAIGVSTAEELEVDLATALPAKGIKFILGTVTKIDAKKNKVEYELPSKEKKEASYDYLVVAFGAKLGIEHIKGWEEYGNSVCEPQYATALHEKLENWKGGNIAIGSGVFYQGTLTPRGKYPKNWASVADSACEGPIFELSLMVPAFLKKKGLLDKTHITIFSPGEEILTDIAKESRSVVKSLFAQAGFDMVWNFKLKEIKKDEIVDESGKTIKADLAIILPPYEKNDAVANSTPDLFDDGGFIPTDEHMRSVTYPNVYACGDANQVTVPKLGFLAVQTSRIAMEDLANRLGVPTKQEEYAPEVVCIADNPLEGFAIAVNDTTFYGGDEKIAQPSPTNHIKKELFTKYFMWTNGDMALDKYLASW</sequence>
<dbReference type="AlphaFoldDB" id="A0A0N8PQL1"/>
<dbReference type="Pfam" id="PF07992">
    <property type="entry name" value="Pyr_redox_2"/>
    <property type="match status" value="1"/>
</dbReference>
<dbReference type="InterPro" id="IPR036188">
    <property type="entry name" value="FAD/NAD-bd_sf"/>
</dbReference>
<dbReference type="RefSeq" id="WP_054963864.1">
    <property type="nucleotide sequence ID" value="NZ_JBBYJF010000027.1"/>
</dbReference>
<dbReference type="SUPFAM" id="SSF51905">
    <property type="entry name" value="FAD/NAD(P)-binding domain"/>
    <property type="match status" value="2"/>
</dbReference>
<name>A0A0N8PQL1_9ARCH</name>
<dbReference type="PATRIC" id="fig|507754.4.peg.296"/>
<dbReference type="EMBL" id="LJCQ01000067">
    <property type="protein sequence ID" value="KPV47429.1"/>
    <property type="molecule type" value="Genomic_DNA"/>
</dbReference>